<feature type="region of interest" description="Disordered" evidence="1">
    <location>
        <begin position="1"/>
        <end position="68"/>
    </location>
</feature>
<dbReference type="EMBL" id="MU006089">
    <property type="protein sequence ID" value="KAF2842641.1"/>
    <property type="molecule type" value="Genomic_DNA"/>
</dbReference>
<feature type="transmembrane region" description="Helical" evidence="2">
    <location>
        <begin position="156"/>
        <end position="177"/>
    </location>
</feature>
<feature type="compositionally biased region" description="Polar residues" evidence="1">
    <location>
        <begin position="15"/>
        <end position="33"/>
    </location>
</feature>
<proteinExistence type="predicted"/>
<protein>
    <submittedName>
        <fullName evidence="3">Uncharacterized protein</fullName>
    </submittedName>
</protein>
<reference evidence="3" key="1">
    <citation type="journal article" date="2020" name="Stud. Mycol.">
        <title>101 Dothideomycetes genomes: a test case for predicting lifestyles and emergence of pathogens.</title>
        <authorList>
            <person name="Haridas S."/>
            <person name="Albert R."/>
            <person name="Binder M."/>
            <person name="Bloem J."/>
            <person name="Labutti K."/>
            <person name="Salamov A."/>
            <person name="Andreopoulos B."/>
            <person name="Baker S."/>
            <person name="Barry K."/>
            <person name="Bills G."/>
            <person name="Bluhm B."/>
            <person name="Cannon C."/>
            <person name="Castanera R."/>
            <person name="Culley D."/>
            <person name="Daum C."/>
            <person name="Ezra D."/>
            <person name="Gonzalez J."/>
            <person name="Henrissat B."/>
            <person name="Kuo A."/>
            <person name="Liang C."/>
            <person name="Lipzen A."/>
            <person name="Lutzoni F."/>
            <person name="Magnuson J."/>
            <person name="Mondo S."/>
            <person name="Nolan M."/>
            <person name="Ohm R."/>
            <person name="Pangilinan J."/>
            <person name="Park H.-J."/>
            <person name="Ramirez L."/>
            <person name="Alfaro M."/>
            <person name="Sun H."/>
            <person name="Tritt A."/>
            <person name="Yoshinaga Y."/>
            <person name="Zwiers L.-H."/>
            <person name="Turgeon B."/>
            <person name="Goodwin S."/>
            <person name="Spatafora J."/>
            <person name="Crous P."/>
            <person name="Grigoriev I."/>
        </authorList>
    </citation>
    <scope>NUCLEOTIDE SEQUENCE</scope>
    <source>
        <strain evidence="3">CBS 101060</strain>
    </source>
</reference>
<keyword evidence="2" id="KW-0812">Transmembrane</keyword>
<keyword evidence="2" id="KW-1133">Transmembrane helix</keyword>
<evidence type="ECO:0000256" key="2">
    <source>
        <dbReference type="SAM" id="Phobius"/>
    </source>
</evidence>
<dbReference type="OrthoDB" id="5387214at2759"/>
<dbReference type="Proteomes" id="UP000799429">
    <property type="component" value="Unassembled WGS sequence"/>
</dbReference>
<accession>A0A9P4SGU1</accession>
<sequence>MAYLPETTFGASVVQPISTSTPPKSHLNLSIVDSPQHPRSSDVETSHSRATTPNELIDSKSSSKNPFSAFYAHGDARRSLDESRNPSKSHLDVDVEAASAPISAVSTQVPKASVDGRVKECTVWPSKAALEEKERRRKKERMWWDPMRNLNKRQKLWVKILIALFIVAAAVGIGIGISRAVGGGVWAGKGETHAIPDS</sequence>
<comment type="caution">
    <text evidence="3">The sequence shown here is derived from an EMBL/GenBank/DDBJ whole genome shotgun (WGS) entry which is preliminary data.</text>
</comment>
<dbReference type="AlphaFoldDB" id="A0A9P4SGU1"/>
<keyword evidence="4" id="KW-1185">Reference proteome</keyword>
<name>A0A9P4SGU1_9PEZI</name>
<keyword evidence="2" id="KW-0472">Membrane</keyword>
<organism evidence="3 4">
    <name type="scientific">Patellaria atrata CBS 101060</name>
    <dbReference type="NCBI Taxonomy" id="1346257"/>
    <lineage>
        <taxon>Eukaryota</taxon>
        <taxon>Fungi</taxon>
        <taxon>Dikarya</taxon>
        <taxon>Ascomycota</taxon>
        <taxon>Pezizomycotina</taxon>
        <taxon>Dothideomycetes</taxon>
        <taxon>Dothideomycetes incertae sedis</taxon>
        <taxon>Patellariales</taxon>
        <taxon>Patellariaceae</taxon>
        <taxon>Patellaria</taxon>
    </lineage>
</organism>
<feature type="compositionally biased region" description="Polar residues" evidence="1">
    <location>
        <begin position="48"/>
        <end position="66"/>
    </location>
</feature>
<gene>
    <name evidence="3" type="ORF">M501DRAFT_993383</name>
</gene>
<evidence type="ECO:0000313" key="3">
    <source>
        <dbReference type="EMBL" id="KAF2842641.1"/>
    </source>
</evidence>
<evidence type="ECO:0000256" key="1">
    <source>
        <dbReference type="SAM" id="MobiDB-lite"/>
    </source>
</evidence>
<evidence type="ECO:0000313" key="4">
    <source>
        <dbReference type="Proteomes" id="UP000799429"/>
    </source>
</evidence>